<evidence type="ECO:0000313" key="2">
    <source>
        <dbReference type="EMBL" id="AIT62359.1"/>
    </source>
</evidence>
<dbReference type="GO" id="GO:0005524">
    <property type="term" value="F:ATP binding"/>
    <property type="evidence" value="ECO:0007669"/>
    <property type="project" value="UniProtKB-KW"/>
</dbReference>
<dbReference type="InterPro" id="IPR007409">
    <property type="entry name" value="Restrct_endonuc_type1_HsdR_N"/>
</dbReference>
<dbReference type="SUPFAM" id="SSF52540">
    <property type="entry name" value="P-loop containing nucleoside triphosphate hydrolases"/>
    <property type="match status" value="1"/>
</dbReference>
<dbReference type="GO" id="GO:0009035">
    <property type="term" value="F:type I site-specific deoxyribonuclease activity"/>
    <property type="evidence" value="ECO:0007669"/>
    <property type="project" value="UniProtKB-EC"/>
</dbReference>
<feature type="domain" description="Helicase ATP-binding" evidence="1">
    <location>
        <begin position="309"/>
        <end position="534"/>
    </location>
</feature>
<keyword evidence="2" id="KW-0540">Nuclease</keyword>
<dbReference type="Gene3D" id="3.40.50.300">
    <property type="entry name" value="P-loop containing nucleotide triphosphate hydrolases"/>
    <property type="match status" value="2"/>
</dbReference>
<proteinExistence type="predicted"/>
<dbReference type="InterPro" id="IPR014001">
    <property type="entry name" value="Helicase_ATP-bd"/>
</dbReference>
<dbReference type="HOGENOM" id="CLU_010804_0_0_11"/>
<dbReference type="AlphaFoldDB" id="A0A097IJR6"/>
<dbReference type="RefSeq" id="WP_018022956.1">
    <property type="nucleotide sequence ID" value="NZ_AQUX01000017.1"/>
</dbReference>
<keyword evidence="2" id="KW-0614">Plasmid</keyword>
<reference evidence="2 3" key="1">
    <citation type="submission" date="2013-09" db="EMBL/GenBank/DDBJ databases">
        <title>Complete genome sequence of Corynebacterium doosanense CAU 212(T) (=DSM 45436(T)), isolated from activated sludge.</title>
        <authorList>
            <person name="Schaffert L."/>
            <person name="Albersmeier A."/>
            <person name="Kalinowski J."/>
            <person name="Ruckert C."/>
        </authorList>
    </citation>
    <scope>NUCLEOTIDE SEQUENCE [LARGE SCALE GENOMIC DNA]</scope>
    <source>
        <strain evidence="2 3">CAU 212</strain>
        <plasmid evidence="3">Plasmid pCdoos1</plasmid>
    </source>
</reference>
<dbReference type="CDD" id="cd22332">
    <property type="entry name" value="HsdR_N"/>
    <property type="match status" value="1"/>
</dbReference>
<dbReference type="Pfam" id="PF22679">
    <property type="entry name" value="T1R_D3-like"/>
    <property type="match status" value="1"/>
</dbReference>
<dbReference type="eggNOG" id="COG0610">
    <property type="taxonomic scope" value="Bacteria"/>
</dbReference>
<dbReference type="GO" id="GO:0009307">
    <property type="term" value="P:DNA restriction-modification system"/>
    <property type="evidence" value="ECO:0007669"/>
    <property type="project" value="UniProtKB-KW"/>
</dbReference>
<geneLocation type="plasmid" evidence="2 3">
    <name>pCdoos1</name>
</geneLocation>
<dbReference type="PANTHER" id="PTHR42927">
    <property type="entry name" value="HELICASE SUPERFAMILY 1 AND 2 DOMAIN-CONTAINING PROTEIN"/>
    <property type="match status" value="1"/>
</dbReference>
<protein>
    <submittedName>
        <fullName evidence="2">Restriction endonuclease subunit R</fullName>
    </submittedName>
</protein>
<dbReference type="InterPro" id="IPR055180">
    <property type="entry name" value="HsdR_RecA-like_helicase_dom_2"/>
</dbReference>
<dbReference type="Proteomes" id="UP000029914">
    <property type="component" value="Plasmid pCdoos1"/>
</dbReference>
<dbReference type="Pfam" id="PF04313">
    <property type="entry name" value="HSDR_N"/>
    <property type="match status" value="1"/>
</dbReference>
<dbReference type="PANTHER" id="PTHR42927:SF1">
    <property type="entry name" value="HELICASE SUPERFAMILY 1 AND 2 DOMAIN-CONTAINING PROTEIN"/>
    <property type="match status" value="1"/>
</dbReference>
<dbReference type="InterPro" id="IPR027417">
    <property type="entry name" value="P-loop_NTPase"/>
</dbReference>
<gene>
    <name evidence="2" type="ORF">CDOO_13280</name>
</gene>
<name>A0A097IJR6_9CORY</name>
<dbReference type="EMBL" id="CP006765">
    <property type="protein sequence ID" value="AIT62359.1"/>
    <property type="molecule type" value="Genomic_DNA"/>
</dbReference>
<dbReference type="SMART" id="SM00487">
    <property type="entry name" value="DEXDc"/>
    <property type="match status" value="1"/>
</dbReference>
<dbReference type="GO" id="GO:0003677">
    <property type="term" value="F:DNA binding"/>
    <property type="evidence" value="ECO:0007669"/>
    <property type="project" value="UniProtKB-KW"/>
</dbReference>
<keyword evidence="2" id="KW-0255">Endonuclease</keyword>
<sequence>MNTANEYPFETAICLSLADSGYLYEDGVRDTDFDTELALYPTDVFHWLETQYPDEYAKVCPATDTAVATTAKQRALLTQLSKQLSKQPKRDHTRGGSIGGLLSVLRYGFTVLSDTHGKVTFPGMAEFPPANPLLTTVAERARANRFRVIRQVHFDTRAGNNETIDLVILLNGIPVATVELKTDNTQTIEDAIAQYKRDRVPSKHRPLLSPGRCLVHFAVSNSEVRMATVLAGTNTVFLPFNQGNGERAGNPPCADGSETSYLWRDVLTPASLLQIIQTYAMWQPTNSGGYLVFPRFHQRRAVEKVIGDIETKGQGGRYLIQHSAGSGKTKTIAWLAHRLIRHHTGEDKTFDSVIVISDRQVLDRNLAEEIALLPASRGMVVAVSNKGGAKSEQLGAALAEGGHIITCTVQTFPFVVAQAESMNLAERKWCVIVDEAHSSQHGNASQKLRELLATSTGMSPDEVDESGADDMDVAEEAHVAGVQVSVADQLNQKIAVADDAVARAGNVTFVAFTATPKAKTLRVFGTRTETGGFVAFDHYTMAQAIEEGFILDVLANYTTYSNYVRLAGDVERDETVDKSRVVGEIVRYAKQHPTNIAQKVAVVVNHFQTNVAHLLGGQARAMVVTDSRQSAFHWANEMTKYLAKHELADKFSALVAFSGSLEVDAPRRGKALPGMTTEEIAELDADYDRDLKAREGRFTADGTVTESSYNGVTDTETAFKAEDGSYRVLIVASKFQTGFNEPRLVAMYVDKKLSGVATVQTLSRLNRIHPGKGSPMVVDFANDADKVLADFQRFYTFASLPTDVDPTALLEVSERLDSAGIFTPADLDAVALAVEGDTDGSSGHEMLRALIAPMVTAWNDGIRQARLSGDDEEKQRLLAFRTDLRTYSKAWEFLSQIINFHDPDMRKRAILATYLFRNLRVGLVDIVDVSDVDIIGVAVAPDDKEKNLGLTQGDGELDVPVLGGGTTAATSAVGIAFNEAVDEANAILTAAGVPVSNQAARGFIMQLWGSLAPNDQVVKMAAENTATQLEHAPAFEDALLLALTEAMAASRDMHDLFLGDAVSMAKLKRALAQLVVRGKEQ</sequence>
<evidence type="ECO:0000313" key="3">
    <source>
        <dbReference type="Proteomes" id="UP000029914"/>
    </source>
</evidence>
<keyword evidence="3" id="KW-1185">Reference proteome</keyword>
<evidence type="ECO:0000259" key="1">
    <source>
        <dbReference type="PROSITE" id="PS51192"/>
    </source>
</evidence>
<dbReference type="Gene3D" id="3.90.1570.50">
    <property type="match status" value="1"/>
</dbReference>
<dbReference type="OrthoDB" id="9758243at2"/>
<keyword evidence="2" id="KW-0378">Hydrolase</keyword>
<organism evidence="2 3">
    <name type="scientific">Corynebacterium doosanense CAU 212 = DSM 45436</name>
    <dbReference type="NCBI Taxonomy" id="558173"/>
    <lineage>
        <taxon>Bacteria</taxon>
        <taxon>Bacillati</taxon>
        <taxon>Actinomycetota</taxon>
        <taxon>Actinomycetes</taxon>
        <taxon>Mycobacteriales</taxon>
        <taxon>Corynebacteriaceae</taxon>
        <taxon>Corynebacterium</taxon>
    </lineage>
</organism>
<dbReference type="Pfam" id="PF18766">
    <property type="entry name" value="SWI2_SNF2"/>
    <property type="match status" value="1"/>
</dbReference>
<dbReference type="InterPro" id="IPR040980">
    <property type="entry name" value="SWI2_SNF2"/>
</dbReference>
<accession>A0A097IJR6</accession>
<dbReference type="KEGG" id="cdo:CDOO_13280"/>
<dbReference type="PROSITE" id="PS51192">
    <property type="entry name" value="HELICASE_ATP_BIND_1"/>
    <property type="match status" value="1"/>
</dbReference>
<dbReference type="REBASE" id="94891">
    <property type="entry name" value="Cdo212ORF13295P"/>
</dbReference>